<dbReference type="Pfam" id="PF01909">
    <property type="entry name" value="NTP_transf_2"/>
    <property type="match status" value="1"/>
</dbReference>
<dbReference type="SUPFAM" id="SSF81301">
    <property type="entry name" value="Nucleotidyltransferase"/>
    <property type="match status" value="1"/>
</dbReference>
<dbReference type="InterPro" id="IPR002934">
    <property type="entry name" value="Polymerase_NTP_transf_dom"/>
</dbReference>
<evidence type="ECO:0000259" key="1">
    <source>
        <dbReference type="Pfam" id="PF01909"/>
    </source>
</evidence>
<reference evidence="2" key="1">
    <citation type="submission" date="2021-06" db="EMBL/GenBank/DDBJ databases">
        <authorList>
            <person name="Kallberg Y."/>
            <person name="Tangrot J."/>
            <person name="Rosling A."/>
        </authorList>
    </citation>
    <scope>NUCLEOTIDE SEQUENCE</scope>
    <source>
        <strain evidence="2">CL551</strain>
    </source>
</reference>
<dbReference type="Gene3D" id="3.30.460.10">
    <property type="entry name" value="Beta Polymerase, domain 2"/>
    <property type="match status" value="1"/>
</dbReference>
<dbReference type="Proteomes" id="UP000789342">
    <property type="component" value="Unassembled WGS sequence"/>
</dbReference>
<gene>
    <name evidence="2" type="ORF">AMORRO_LOCUS9742</name>
</gene>
<dbReference type="InterPro" id="IPR019734">
    <property type="entry name" value="TPR_rpt"/>
</dbReference>
<feature type="non-terminal residue" evidence="2">
    <location>
        <position position="1647"/>
    </location>
</feature>
<name>A0A9N9GZE5_9GLOM</name>
<feature type="domain" description="Polymerase nucleotidyl transferase" evidence="1">
    <location>
        <begin position="168"/>
        <end position="206"/>
    </location>
</feature>
<sequence length="1647" mass="189850">METDIELLSKAKVSNDIEEIIRLLKKIGGQLWGKVNEESEITLQTADRCLSIYKIYKATNKIAKDDLTAQETSILKEFFLKRVMQSSGEPIKFSSRIDELKKTLGRIQHDQAKDIICQVQEAKNNSEKVCIIKEGYQKLNRSLHKLLYDITELAIVTICGNRINEQEFAVVLLGSWAKGTATPYSDIEFCILIKDHDPKLKETLRRIVYLMNFIVIGMEQTALPWNLFQIPDKINGIDFDDLLKPGFQFDLGGKTPIGRSDKDYDLIQTPQDMANYINSRTLEKDPLLVAELIDCQLLIGNENLYKEYKKKINQQLLFKGDMDQLPFHKWMARVLLQIGTKSLQADLKKYKIHIDRVSDEGRLLNIKAEIYRLPDRLIEGLRLIFATSGETLWGKISGLLQKNIISQAGATQLEFMTAVALQTRLFTYLTHGSQSELQGIWDTTVTPSGMDVGNFFGISDISNLVKFYQIAIPLYQFVQTSVSKEHSLPINERKSFFDEKLTTKATICFRFMLYRQAELLLTEAPQTEDSYFQLFRLYFHLGKPQLAYEFYEKYLECRSLEVIDRFNLGYLKLALGNHKGALDEFNLAVCELEMNEQELSMESVQAYCSIAQIECLLGNSSAEHHNLKKASDIIECLSEKNKSYVMIDFYLGYARLHASQNQFHQSKHYIQQALDHTNKIYDKQAHVKLVDIYQRAAEILQQYNQWEQAVDYKVLSIKMLNTLYVGKVVAQLLDSYISLADTLCLMGKFNQVEEHLSHVTSLLPNVEHELTNRVLTFKLLHGYMKVYQARGSYQWAYDKYVEAISVYETSLKGNPYYRLQLAKFYLDAFETWINFDKREEGKQRLLEAIGIITEQCGESHSDLAKAYCQSAILDMDQGQNEFAEERLLQAYNIYEKLPKIYPNYLTTIMKLLTIFKCEESALLYAEKLYLHAEKLQPSLVLEAIMCFLETSLNLANYQRIIPYIEDVTTKINKLDVTCSISELEKLNYEMLESMLKIKKIKQKLLMVQIMPYLSNDEKTIQTSIILKQRIIKYKGEGDILLKSIMTHRPDLIKLIDRYAELIKEGQQLLDEIRIQLPRDPLEIGLMNVKEPIPKFDARNYLLNMLSKYAIDYVDETELEQLLGLSGQFSMIINMATAYISISKSKSIKEYCDLIINFKGDIQNLSLTLKNEAYINSCAVFLHNRQALMILTEDNNNDLQELLIKNKMVFYLMHIIGDKAPEAFIKHTLIQLGLNEARANQSITILLILNLLGRENNLVTIPSFIEAFLCSEFRDKYLPLVLQAIIVTCYSHLECSSQVNSELEIVMDIYRRALLKFYEFLMRNQHSEIYKNFRDFVIEHLYHLSSICDDSHRSDQKTYLNLLIDLYGNLDKNTIVYAEIITLLSFAERNASNYSRHLELLQEAHLIKSRLYESDSPLLAISLLNLARAFGDIKNNAKQREYSAKGLEILKKDYDSSYDNLTSEEKIRKEVDIVNAMMNFATGHVWFDNSLFVKLLEECLDFYNSHSLNRPDVKEGILSKLINAYVTQDPDKALEIYQQWESLQEHGQEGTQAYAFNVGLVLTNTGMALSKKSIGSVLNMLDSTDISDVTVNNAKILNLQARHIIEKATCLLAAYYPNNHYIFTQASNALTSTRDVENILRSIQKSIE</sequence>
<protein>
    <submittedName>
        <fullName evidence="2">15746_t:CDS:1</fullName>
    </submittedName>
</protein>
<dbReference type="SMART" id="SM00028">
    <property type="entry name" value="TPR"/>
    <property type="match status" value="8"/>
</dbReference>
<organism evidence="2 3">
    <name type="scientific">Acaulospora morrowiae</name>
    <dbReference type="NCBI Taxonomy" id="94023"/>
    <lineage>
        <taxon>Eukaryota</taxon>
        <taxon>Fungi</taxon>
        <taxon>Fungi incertae sedis</taxon>
        <taxon>Mucoromycota</taxon>
        <taxon>Glomeromycotina</taxon>
        <taxon>Glomeromycetes</taxon>
        <taxon>Diversisporales</taxon>
        <taxon>Acaulosporaceae</taxon>
        <taxon>Acaulospora</taxon>
    </lineage>
</organism>
<dbReference type="PANTHER" id="PTHR19959">
    <property type="entry name" value="KINESIN LIGHT CHAIN"/>
    <property type="match status" value="1"/>
</dbReference>
<dbReference type="SUPFAM" id="SSF48452">
    <property type="entry name" value="TPR-like"/>
    <property type="match status" value="3"/>
</dbReference>
<dbReference type="CDD" id="cd05403">
    <property type="entry name" value="NT_KNTase_like"/>
    <property type="match status" value="1"/>
</dbReference>
<evidence type="ECO:0000313" key="2">
    <source>
        <dbReference type="EMBL" id="CAG8646152.1"/>
    </source>
</evidence>
<dbReference type="OrthoDB" id="5986190at2759"/>
<dbReference type="InterPro" id="IPR043519">
    <property type="entry name" value="NT_sf"/>
</dbReference>
<dbReference type="PANTHER" id="PTHR19959:SF119">
    <property type="entry name" value="FUNGAL LIPASE-LIKE DOMAIN-CONTAINING PROTEIN"/>
    <property type="match status" value="1"/>
</dbReference>
<dbReference type="EMBL" id="CAJVPV010009910">
    <property type="protein sequence ID" value="CAG8646152.1"/>
    <property type="molecule type" value="Genomic_DNA"/>
</dbReference>
<evidence type="ECO:0000313" key="3">
    <source>
        <dbReference type="Proteomes" id="UP000789342"/>
    </source>
</evidence>
<dbReference type="InterPro" id="IPR011990">
    <property type="entry name" value="TPR-like_helical_dom_sf"/>
</dbReference>
<dbReference type="GO" id="GO:0016779">
    <property type="term" value="F:nucleotidyltransferase activity"/>
    <property type="evidence" value="ECO:0007669"/>
    <property type="project" value="InterPro"/>
</dbReference>
<comment type="caution">
    <text evidence="2">The sequence shown here is derived from an EMBL/GenBank/DDBJ whole genome shotgun (WGS) entry which is preliminary data.</text>
</comment>
<accession>A0A9N9GZE5</accession>
<dbReference type="Gene3D" id="1.25.40.10">
    <property type="entry name" value="Tetratricopeptide repeat domain"/>
    <property type="match status" value="3"/>
</dbReference>
<proteinExistence type="predicted"/>
<keyword evidence="3" id="KW-1185">Reference proteome</keyword>